<comment type="caution">
    <text evidence="4">The sequence shown here is derived from an EMBL/GenBank/DDBJ whole genome shotgun (WGS) entry which is preliminary data.</text>
</comment>
<evidence type="ECO:0000313" key="5">
    <source>
        <dbReference type="Proteomes" id="UP001190700"/>
    </source>
</evidence>
<dbReference type="PROSITE" id="PS50297">
    <property type="entry name" value="ANK_REP_REGION"/>
    <property type="match status" value="1"/>
</dbReference>
<gene>
    <name evidence="4" type="ORF">CYMTET_7975</name>
</gene>
<sequence length="199" mass="21623">MPSSKRESENLCYIENGTVDQDERKYKRRKLGAEREIFGTHISSLLHVFQDLNISAGTEVATEATPANSSRQTSRQACPNHRKDETALEGQLEAVKQKSAALLRAVALDADEEVHDILSCPGVPVDTSDANGDTALSWSVRHGNLVIVEYLLKYGADPSSATQDGWSVLHQALQDNQEKLACLLVKNFKSGATASLSTG</sequence>
<dbReference type="GO" id="GO:0085020">
    <property type="term" value="P:protein K6-linked ubiquitination"/>
    <property type="evidence" value="ECO:0007669"/>
    <property type="project" value="TreeGrafter"/>
</dbReference>
<dbReference type="InterPro" id="IPR002110">
    <property type="entry name" value="Ankyrin_rpt"/>
</dbReference>
<evidence type="ECO:0000313" key="4">
    <source>
        <dbReference type="EMBL" id="KAK3284375.1"/>
    </source>
</evidence>
<protein>
    <submittedName>
        <fullName evidence="4">Uncharacterized protein</fullName>
    </submittedName>
</protein>
<dbReference type="PANTHER" id="PTHR24171:SF8">
    <property type="entry name" value="BRCA1-ASSOCIATED RING DOMAIN PROTEIN 1"/>
    <property type="match status" value="1"/>
</dbReference>
<dbReference type="Pfam" id="PF12796">
    <property type="entry name" value="Ank_2"/>
    <property type="match status" value="1"/>
</dbReference>
<dbReference type="SUPFAM" id="SSF48403">
    <property type="entry name" value="Ankyrin repeat"/>
    <property type="match status" value="1"/>
</dbReference>
<dbReference type="PANTHER" id="PTHR24171">
    <property type="entry name" value="ANKYRIN REPEAT DOMAIN-CONTAINING PROTEIN 39-RELATED"/>
    <property type="match status" value="1"/>
</dbReference>
<dbReference type="Gene3D" id="1.25.40.20">
    <property type="entry name" value="Ankyrin repeat-containing domain"/>
    <property type="match status" value="1"/>
</dbReference>
<keyword evidence="2 3" id="KW-0040">ANK repeat</keyword>
<dbReference type="InterPro" id="IPR036770">
    <property type="entry name" value="Ankyrin_rpt-contain_sf"/>
</dbReference>
<proteinExistence type="predicted"/>
<evidence type="ECO:0000256" key="2">
    <source>
        <dbReference type="ARBA" id="ARBA00023043"/>
    </source>
</evidence>
<dbReference type="EMBL" id="LGRX02002307">
    <property type="protein sequence ID" value="KAK3284375.1"/>
    <property type="molecule type" value="Genomic_DNA"/>
</dbReference>
<keyword evidence="1" id="KW-0677">Repeat</keyword>
<dbReference type="Proteomes" id="UP001190700">
    <property type="component" value="Unassembled WGS sequence"/>
</dbReference>
<accession>A0AAE0LGY5</accession>
<keyword evidence="5" id="KW-1185">Reference proteome</keyword>
<evidence type="ECO:0000256" key="1">
    <source>
        <dbReference type="ARBA" id="ARBA00022737"/>
    </source>
</evidence>
<dbReference type="SMART" id="SM00248">
    <property type="entry name" value="ANK"/>
    <property type="match status" value="2"/>
</dbReference>
<organism evidence="4 5">
    <name type="scientific">Cymbomonas tetramitiformis</name>
    <dbReference type="NCBI Taxonomy" id="36881"/>
    <lineage>
        <taxon>Eukaryota</taxon>
        <taxon>Viridiplantae</taxon>
        <taxon>Chlorophyta</taxon>
        <taxon>Pyramimonadophyceae</taxon>
        <taxon>Pyramimonadales</taxon>
        <taxon>Pyramimonadaceae</taxon>
        <taxon>Cymbomonas</taxon>
    </lineage>
</organism>
<name>A0AAE0LGY5_9CHLO</name>
<reference evidence="4 5" key="1">
    <citation type="journal article" date="2015" name="Genome Biol. Evol.">
        <title>Comparative Genomics of a Bacterivorous Green Alga Reveals Evolutionary Causalities and Consequences of Phago-Mixotrophic Mode of Nutrition.</title>
        <authorList>
            <person name="Burns J.A."/>
            <person name="Paasch A."/>
            <person name="Narechania A."/>
            <person name="Kim E."/>
        </authorList>
    </citation>
    <scope>NUCLEOTIDE SEQUENCE [LARGE SCALE GENOMIC DNA]</scope>
    <source>
        <strain evidence="4 5">PLY_AMNH</strain>
    </source>
</reference>
<dbReference type="AlphaFoldDB" id="A0AAE0LGY5"/>
<dbReference type="GO" id="GO:0004842">
    <property type="term" value="F:ubiquitin-protein transferase activity"/>
    <property type="evidence" value="ECO:0007669"/>
    <property type="project" value="TreeGrafter"/>
</dbReference>
<feature type="repeat" description="ANK" evidence="3">
    <location>
        <begin position="131"/>
        <end position="163"/>
    </location>
</feature>
<dbReference type="PROSITE" id="PS50088">
    <property type="entry name" value="ANK_REPEAT"/>
    <property type="match status" value="1"/>
</dbReference>
<evidence type="ECO:0000256" key="3">
    <source>
        <dbReference type="PROSITE-ProRule" id="PRU00023"/>
    </source>
</evidence>